<protein>
    <submittedName>
        <fullName evidence="2">Uncharacterized protein</fullName>
    </submittedName>
</protein>
<dbReference type="PANTHER" id="PTHR47027">
    <property type="entry name" value="REVERSE TRANSCRIPTASE DOMAIN-CONTAINING PROTEIN"/>
    <property type="match status" value="1"/>
</dbReference>
<evidence type="ECO:0000313" key="3">
    <source>
        <dbReference type="Proteomes" id="UP000735302"/>
    </source>
</evidence>
<keyword evidence="3" id="KW-1185">Reference proteome</keyword>
<name>A0AAV4BSS8_9GAST</name>
<feature type="region of interest" description="Disordered" evidence="1">
    <location>
        <begin position="203"/>
        <end position="226"/>
    </location>
</feature>
<evidence type="ECO:0000313" key="2">
    <source>
        <dbReference type="EMBL" id="GFO22658.1"/>
    </source>
</evidence>
<sequence length="226" mass="25027">MEIIMMMMMMMMMINNDDNEDDNEDDNDEDDDNDDGDDEVDDNDVLLDEVAGQFAGFEGKHRAKQDQNEFISQEGGKARQSHVAASHLSTCLEHPSCVGAKAFQVGFDFYIVCCVGAFPPRRRKNSTYLGSIISSSVSVDTELNTRIGKTSAAMACLSKRVWESSMLTINTKTQVYQVCLLSTFLYGSESWTLYTRQECSSTPSTNAASKGSLASHGRTTFPTKRS</sequence>
<feature type="region of interest" description="Disordered" evidence="1">
    <location>
        <begin position="16"/>
        <end position="42"/>
    </location>
</feature>
<organism evidence="2 3">
    <name type="scientific">Plakobranchus ocellatus</name>
    <dbReference type="NCBI Taxonomy" id="259542"/>
    <lineage>
        <taxon>Eukaryota</taxon>
        <taxon>Metazoa</taxon>
        <taxon>Spiralia</taxon>
        <taxon>Lophotrochozoa</taxon>
        <taxon>Mollusca</taxon>
        <taxon>Gastropoda</taxon>
        <taxon>Heterobranchia</taxon>
        <taxon>Euthyneura</taxon>
        <taxon>Panpulmonata</taxon>
        <taxon>Sacoglossa</taxon>
        <taxon>Placobranchoidea</taxon>
        <taxon>Plakobranchidae</taxon>
        <taxon>Plakobranchus</taxon>
    </lineage>
</organism>
<reference evidence="2 3" key="1">
    <citation type="journal article" date="2021" name="Elife">
        <title>Chloroplast acquisition without the gene transfer in kleptoplastic sea slugs, Plakobranchus ocellatus.</title>
        <authorList>
            <person name="Maeda T."/>
            <person name="Takahashi S."/>
            <person name="Yoshida T."/>
            <person name="Shimamura S."/>
            <person name="Takaki Y."/>
            <person name="Nagai Y."/>
            <person name="Toyoda A."/>
            <person name="Suzuki Y."/>
            <person name="Arimoto A."/>
            <person name="Ishii H."/>
            <person name="Satoh N."/>
            <person name="Nishiyama T."/>
            <person name="Hasebe M."/>
            <person name="Maruyama T."/>
            <person name="Minagawa J."/>
            <person name="Obokata J."/>
            <person name="Shigenobu S."/>
        </authorList>
    </citation>
    <scope>NUCLEOTIDE SEQUENCE [LARGE SCALE GENOMIC DNA]</scope>
</reference>
<dbReference type="PANTHER" id="PTHR47027:SF20">
    <property type="entry name" value="REVERSE TRANSCRIPTASE-LIKE PROTEIN WITH RNA-DIRECTED DNA POLYMERASE DOMAIN"/>
    <property type="match status" value="1"/>
</dbReference>
<feature type="compositionally biased region" description="Acidic residues" evidence="1">
    <location>
        <begin position="17"/>
        <end position="42"/>
    </location>
</feature>
<accession>A0AAV4BSS8</accession>
<dbReference type="AlphaFoldDB" id="A0AAV4BSS8"/>
<gene>
    <name evidence="2" type="ORF">PoB_004916300</name>
</gene>
<proteinExistence type="predicted"/>
<comment type="caution">
    <text evidence="2">The sequence shown here is derived from an EMBL/GenBank/DDBJ whole genome shotgun (WGS) entry which is preliminary data.</text>
</comment>
<evidence type="ECO:0000256" key="1">
    <source>
        <dbReference type="SAM" id="MobiDB-lite"/>
    </source>
</evidence>
<dbReference type="Proteomes" id="UP000735302">
    <property type="component" value="Unassembled WGS sequence"/>
</dbReference>
<dbReference type="EMBL" id="BLXT01005442">
    <property type="protein sequence ID" value="GFO22658.1"/>
    <property type="molecule type" value="Genomic_DNA"/>
</dbReference>
<feature type="compositionally biased region" description="Polar residues" evidence="1">
    <location>
        <begin position="217"/>
        <end position="226"/>
    </location>
</feature>